<dbReference type="Proteomes" id="UP000683925">
    <property type="component" value="Unassembled WGS sequence"/>
</dbReference>
<reference evidence="1" key="1">
    <citation type="submission" date="2021-01" db="EMBL/GenBank/DDBJ databases">
        <authorList>
            <consortium name="Genoscope - CEA"/>
            <person name="William W."/>
        </authorList>
    </citation>
    <scope>NUCLEOTIDE SEQUENCE</scope>
</reference>
<sequence length="151" mass="17691">MEQWIDINLFSIEQECSKQIFQNELQNFISMQLESQSLFINEINQENSFWNFKINEKLKYFCSFLDQNSKQILDSLSKYNLIIKAENLCPLQFSQLNNFIISFLQQTDLQIGTNTIAQDGWVKLQLFDSSVKQQSNCQAFAFNKSGTRMVS</sequence>
<dbReference type="AlphaFoldDB" id="A0A8S1VA33"/>
<comment type="caution">
    <text evidence="1">The sequence shown here is derived from an EMBL/GenBank/DDBJ whole genome shotgun (WGS) entry which is preliminary data.</text>
</comment>
<evidence type="ECO:0000313" key="1">
    <source>
        <dbReference type="EMBL" id="CAD8171786.1"/>
    </source>
</evidence>
<name>A0A8S1VA33_PAROT</name>
<dbReference type="EMBL" id="CAJJDP010000058">
    <property type="protein sequence ID" value="CAD8171786.1"/>
    <property type="molecule type" value="Genomic_DNA"/>
</dbReference>
<proteinExistence type="predicted"/>
<gene>
    <name evidence="1" type="ORF">POCTA_138.1.T0590022</name>
</gene>
<evidence type="ECO:0000313" key="2">
    <source>
        <dbReference type="Proteomes" id="UP000683925"/>
    </source>
</evidence>
<keyword evidence="2" id="KW-1185">Reference proteome</keyword>
<organism evidence="1 2">
    <name type="scientific">Paramecium octaurelia</name>
    <dbReference type="NCBI Taxonomy" id="43137"/>
    <lineage>
        <taxon>Eukaryota</taxon>
        <taxon>Sar</taxon>
        <taxon>Alveolata</taxon>
        <taxon>Ciliophora</taxon>
        <taxon>Intramacronucleata</taxon>
        <taxon>Oligohymenophorea</taxon>
        <taxon>Peniculida</taxon>
        <taxon>Parameciidae</taxon>
        <taxon>Paramecium</taxon>
    </lineage>
</organism>
<protein>
    <submittedName>
        <fullName evidence="1">Uncharacterized protein</fullName>
    </submittedName>
</protein>
<accession>A0A8S1VA33</accession>